<dbReference type="EMBL" id="CAJOBG010113417">
    <property type="protein sequence ID" value="CAF4749296.1"/>
    <property type="molecule type" value="Genomic_DNA"/>
</dbReference>
<evidence type="ECO:0000313" key="4">
    <source>
        <dbReference type="Proteomes" id="UP000663866"/>
    </source>
</evidence>
<dbReference type="Proteomes" id="UP000676336">
    <property type="component" value="Unassembled WGS sequence"/>
</dbReference>
<keyword evidence="4" id="KW-1185">Reference proteome</keyword>
<dbReference type="EMBL" id="CAJOBI010009608">
    <property type="protein sequence ID" value="CAF4142057.1"/>
    <property type="molecule type" value="Genomic_DNA"/>
</dbReference>
<evidence type="ECO:0000313" key="3">
    <source>
        <dbReference type="EMBL" id="CAF4749296.1"/>
    </source>
</evidence>
<gene>
    <name evidence="3" type="ORF">OVN521_LOCUS50091</name>
    <name evidence="2" type="ORF">SMN809_LOCUS19302</name>
</gene>
<dbReference type="AlphaFoldDB" id="A0A821LDK5"/>
<comment type="caution">
    <text evidence="3">The sequence shown here is derived from an EMBL/GenBank/DDBJ whole genome shotgun (WGS) entry which is preliminary data.</text>
</comment>
<feature type="region of interest" description="Disordered" evidence="1">
    <location>
        <begin position="1"/>
        <end position="38"/>
    </location>
</feature>
<reference evidence="3" key="1">
    <citation type="submission" date="2021-02" db="EMBL/GenBank/DDBJ databases">
        <authorList>
            <person name="Nowell W R."/>
        </authorList>
    </citation>
    <scope>NUCLEOTIDE SEQUENCE</scope>
</reference>
<name>A0A821LDK5_9BILA</name>
<evidence type="ECO:0000256" key="1">
    <source>
        <dbReference type="SAM" id="MobiDB-lite"/>
    </source>
</evidence>
<feature type="non-terminal residue" evidence="3">
    <location>
        <position position="38"/>
    </location>
</feature>
<proteinExistence type="predicted"/>
<feature type="compositionally biased region" description="Basic and acidic residues" evidence="1">
    <location>
        <begin position="9"/>
        <end position="19"/>
    </location>
</feature>
<sequence length="38" mass="4480">MRSGGRQQPDLKLDDERRQRLTMSSDQIFPMAANNYRP</sequence>
<organism evidence="3 4">
    <name type="scientific">Rotaria magnacalcarata</name>
    <dbReference type="NCBI Taxonomy" id="392030"/>
    <lineage>
        <taxon>Eukaryota</taxon>
        <taxon>Metazoa</taxon>
        <taxon>Spiralia</taxon>
        <taxon>Gnathifera</taxon>
        <taxon>Rotifera</taxon>
        <taxon>Eurotatoria</taxon>
        <taxon>Bdelloidea</taxon>
        <taxon>Philodinida</taxon>
        <taxon>Philodinidae</taxon>
        <taxon>Rotaria</taxon>
    </lineage>
</organism>
<protein>
    <submittedName>
        <fullName evidence="3">Uncharacterized protein</fullName>
    </submittedName>
</protein>
<evidence type="ECO:0000313" key="2">
    <source>
        <dbReference type="EMBL" id="CAF4142057.1"/>
    </source>
</evidence>
<dbReference type="Proteomes" id="UP000663866">
    <property type="component" value="Unassembled WGS sequence"/>
</dbReference>
<accession>A0A821LDK5</accession>